<dbReference type="Proteomes" id="UP000274139">
    <property type="component" value="Unassembled WGS sequence"/>
</dbReference>
<evidence type="ECO:0000256" key="6">
    <source>
        <dbReference type="ARBA" id="ARBA00022729"/>
    </source>
</evidence>
<accession>A0A454JLA9</accession>
<dbReference type="Gene3D" id="3.10.20.410">
    <property type="match status" value="1"/>
</dbReference>
<dbReference type="GO" id="GO:0009297">
    <property type="term" value="P:pilus assembly"/>
    <property type="evidence" value="ECO:0007669"/>
    <property type="project" value="InterPro"/>
</dbReference>
<evidence type="ECO:0000256" key="3">
    <source>
        <dbReference type="ARBA" id="ARBA00022448"/>
    </source>
</evidence>
<name>A0A454JLA9_9NEIS</name>
<keyword evidence="12" id="KW-1185">Reference proteome</keyword>
<protein>
    <submittedName>
        <fullName evidence="11">Fimbrial biogenesis outer membrane usher protein</fullName>
    </submittedName>
</protein>
<dbReference type="InterPro" id="IPR025885">
    <property type="entry name" value="PapC_N"/>
</dbReference>
<keyword evidence="4" id="KW-1134">Transmembrane beta strand</keyword>
<dbReference type="SUPFAM" id="SSF141729">
    <property type="entry name" value="FimD N-terminal domain-like"/>
    <property type="match status" value="1"/>
</dbReference>
<dbReference type="FunFam" id="2.60.40.3110:FF:000001">
    <property type="entry name" value="Putative fimbrial outer membrane usher"/>
    <property type="match status" value="1"/>
</dbReference>
<reference evidence="11 12" key="1">
    <citation type="submission" date="2018-10" db="EMBL/GenBank/DDBJ databases">
        <title>Draft genome sequence of Aquitalea MWU14-2217 isolated from a wild cranberry bog in Provincetown, Massachusetts.</title>
        <authorList>
            <person name="Ebadzadsahrai G."/>
            <person name="Soby S."/>
        </authorList>
    </citation>
    <scope>NUCLEOTIDE SEQUENCE [LARGE SCALE GENOMIC DNA]</scope>
    <source>
        <strain evidence="11 12">MWU14-2217</strain>
    </source>
</reference>
<evidence type="ECO:0000256" key="8">
    <source>
        <dbReference type="ARBA" id="ARBA00023237"/>
    </source>
</evidence>
<evidence type="ECO:0000259" key="9">
    <source>
        <dbReference type="Pfam" id="PF13953"/>
    </source>
</evidence>
<keyword evidence="7" id="KW-0472">Membrane</keyword>
<evidence type="ECO:0000313" key="11">
    <source>
        <dbReference type="EMBL" id="RMD00300.1"/>
    </source>
</evidence>
<dbReference type="PANTHER" id="PTHR30451:SF20">
    <property type="entry name" value="FIMBRIAE USHER"/>
    <property type="match status" value="1"/>
</dbReference>
<feature type="domain" description="PapC N-terminal" evidence="10">
    <location>
        <begin position="16"/>
        <end position="159"/>
    </location>
</feature>
<dbReference type="InterPro" id="IPR042186">
    <property type="entry name" value="FimD_plug_dom"/>
</dbReference>
<dbReference type="AlphaFoldDB" id="A0A454JLA9"/>
<keyword evidence="8" id="KW-0998">Cell outer membrane</keyword>
<dbReference type="Gene3D" id="2.60.40.2070">
    <property type="match status" value="1"/>
</dbReference>
<feature type="domain" description="PapC-like C-terminal" evidence="9">
    <location>
        <begin position="733"/>
        <end position="795"/>
    </location>
</feature>
<comment type="caution">
    <text evidence="11">The sequence shown here is derived from an EMBL/GenBank/DDBJ whole genome shotgun (WGS) entry which is preliminary data.</text>
</comment>
<evidence type="ECO:0000256" key="7">
    <source>
        <dbReference type="ARBA" id="ARBA00023136"/>
    </source>
</evidence>
<dbReference type="InterPro" id="IPR000015">
    <property type="entry name" value="Fimb_usher"/>
</dbReference>
<comment type="similarity">
    <text evidence="2">Belongs to the fimbrial export usher family.</text>
</comment>
<dbReference type="InterPro" id="IPR037224">
    <property type="entry name" value="PapC_N_sf"/>
</dbReference>
<sequence length="814" mass="87615">MSRSVQAEDNAAAPVFDKSMLWGESLKNLDFSKYSTTNTLPDGTYSIDLNINGIVKGRRDLSVIKKSSTSTAIPCVPRELLLEFGVKSESLPAAKESADDECVDIAARIKNAFYDFNSSDLQLNISVPQIDMSQQMQGYVPPERWEAGLPAFLLDYNSNFYYAKNNGNTAENAYLLAKSGVNIGSWQFRNTTSASWNNTSGRSITPVETYLKRDLDALKSQLIIGDNFTDGDLFDSVSLRGIRMVSDERMKPINDTGYAPVVRGIANSNAKVTIKQNGYTIAETTVAPGAFEIKDLAPSSYNGDLQVTVTEADGRSSTFTVPFSAVPRSLREGSDRYSVSLGKVRQLTNSQPFLGQLTYQRGLSNLLTMNSGLTASEGYSALQLGTVFNTSAGAVGLDMTTSNTALGSQSLTGQSYRISFNKLFYNTGTNVTLAAYRYSTSGYLSILDALNARDKLASDSNSPSYIENYARVRSRAEININQTFGTNSSAYISGATQTYWAGQGSNNQFQAGLRQGYRWGSVGINTGRQTDLSGKNTNTVMLTLSLNLDKGKSFSTSFQHDSSGNNSNQLNINGALGEERKLSYGLNIINNKNQQSENNNIAGNLNYQGSNGIISASASNGNNSNQVSLGLTGSVVGAAGTILFGQPLGDSTAIIQAKDAEGAHVTPSIGVKINADGYALLPSLSSYRLNSVLLETGSMSDGVELDYTSTEVVPRSGSVVLAKFKTKKGIPLLLKTHFANGEPLPFGASAYDKDGNTVGEIGQGGKLFARVQYGAGQLVIKYSENRTCSITYDMKKQKQDEIKIVECTILKATQ</sequence>
<dbReference type="EMBL" id="RFAR01000016">
    <property type="protein sequence ID" value="RMD00300.1"/>
    <property type="molecule type" value="Genomic_DNA"/>
</dbReference>
<keyword evidence="3" id="KW-0813">Transport</keyword>
<organism evidence="11 12">
    <name type="scientific">Aquitalea palustris</name>
    <dbReference type="NCBI Taxonomy" id="2480983"/>
    <lineage>
        <taxon>Bacteria</taxon>
        <taxon>Pseudomonadati</taxon>
        <taxon>Pseudomonadota</taxon>
        <taxon>Betaproteobacteria</taxon>
        <taxon>Neisseriales</taxon>
        <taxon>Chromobacteriaceae</taxon>
        <taxon>Aquitalea</taxon>
    </lineage>
</organism>
<evidence type="ECO:0000256" key="4">
    <source>
        <dbReference type="ARBA" id="ARBA00022452"/>
    </source>
</evidence>
<evidence type="ECO:0000256" key="5">
    <source>
        <dbReference type="ARBA" id="ARBA00022692"/>
    </source>
</evidence>
<comment type="subcellular location">
    <subcellularLocation>
        <location evidence="1">Cell outer membrane</location>
        <topology evidence="1">Multi-pass membrane protein</topology>
    </subcellularLocation>
</comment>
<evidence type="ECO:0000259" key="10">
    <source>
        <dbReference type="Pfam" id="PF13954"/>
    </source>
</evidence>
<keyword evidence="5" id="KW-0812">Transmembrane</keyword>
<dbReference type="Gene3D" id="2.60.40.3110">
    <property type="match status" value="1"/>
</dbReference>
<evidence type="ECO:0000256" key="1">
    <source>
        <dbReference type="ARBA" id="ARBA00004571"/>
    </source>
</evidence>
<gene>
    <name evidence="11" type="ORF">EAY64_05185</name>
</gene>
<evidence type="ECO:0000256" key="2">
    <source>
        <dbReference type="ARBA" id="ARBA00008064"/>
    </source>
</evidence>
<dbReference type="PANTHER" id="PTHR30451">
    <property type="entry name" value="OUTER MEMBRANE USHER PROTEIN"/>
    <property type="match status" value="1"/>
</dbReference>
<dbReference type="Gene3D" id="2.60.40.2610">
    <property type="entry name" value="Outer membrane usher protein FimD, plug domain"/>
    <property type="match status" value="1"/>
</dbReference>
<dbReference type="Pfam" id="PF13954">
    <property type="entry name" value="PapC_N"/>
    <property type="match status" value="1"/>
</dbReference>
<dbReference type="GO" id="GO:0009279">
    <property type="term" value="C:cell outer membrane"/>
    <property type="evidence" value="ECO:0007669"/>
    <property type="project" value="UniProtKB-SubCell"/>
</dbReference>
<evidence type="ECO:0000313" key="12">
    <source>
        <dbReference type="Proteomes" id="UP000274139"/>
    </source>
</evidence>
<dbReference type="GO" id="GO:0015473">
    <property type="term" value="F:fimbrial usher porin activity"/>
    <property type="evidence" value="ECO:0007669"/>
    <property type="project" value="InterPro"/>
</dbReference>
<dbReference type="InterPro" id="IPR025949">
    <property type="entry name" value="PapC-like_C"/>
</dbReference>
<keyword evidence="6" id="KW-0732">Signal</keyword>
<proteinExistence type="inferred from homology"/>
<dbReference type="Pfam" id="PF13953">
    <property type="entry name" value="PapC_C"/>
    <property type="match status" value="1"/>
</dbReference>
<dbReference type="InterPro" id="IPR043142">
    <property type="entry name" value="PapC-like_C_sf"/>
</dbReference>
<dbReference type="Pfam" id="PF00577">
    <property type="entry name" value="Usher"/>
    <property type="match status" value="1"/>
</dbReference>